<feature type="region of interest" description="Disordered" evidence="1">
    <location>
        <begin position="1"/>
        <end position="53"/>
    </location>
</feature>
<accession>A0A084VHQ8</accession>
<dbReference type="EMBL" id="ATLV01013200">
    <property type="status" value="NOT_ANNOTATED_CDS"/>
    <property type="molecule type" value="Genomic_DNA"/>
</dbReference>
<keyword evidence="4" id="KW-1185">Reference proteome</keyword>
<feature type="compositionally biased region" description="Low complexity" evidence="1">
    <location>
        <begin position="36"/>
        <end position="53"/>
    </location>
</feature>
<dbReference type="EnsemblMetazoa" id="ASIC004725-RA">
    <property type="protein sequence ID" value="ASIC004725-PA"/>
    <property type="gene ID" value="ASIC004725"/>
</dbReference>
<dbReference type="VEuPathDB" id="VectorBase:ASIC004725"/>
<evidence type="ECO:0000313" key="3">
    <source>
        <dbReference type="EnsemblMetazoa" id="ASIC004725-PA"/>
    </source>
</evidence>
<reference evidence="2 4" key="1">
    <citation type="journal article" date="2014" name="BMC Genomics">
        <title>Genome sequence of Anopheles sinensis provides insight into genetics basis of mosquito competence for malaria parasites.</title>
        <authorList>
            <person name="Zhou D."/>
            <person name="Zhang D."/>
            <person name="Ding G."/>
            <person name="Shi L."/>
            <person name="Hou Q."/>
            <person name="Ye Y."/>
            <person name="Xu Y."/>
            <person name="Zhou H."/>
            <person name="Xiong C."/>
            <person name="Li S."/>
            <person name="Yu J."/>
            <person name="Hong S."/>
            <person name="Yu X."/>
            <person name="Zou P."/>
            <person name="Chen C."/>
            <person name="Chang X."/>
            <person name="Wang W."/>
            <person name="Lv Y."/>
            <person name="Sun Y."/>
            <person name="Ma L."/>
            <person name="Shen B."/>
            <person name="Zhu C."/>
        </authorList>
    </citation>
    <scope>NUCLEOTIDE SEQUENCE [LARGE SCALE GENOMIC DNA]</scope>
</reference>
<organism evidence="2">
    <name type="scientific">Anopheles sinensis</name>
    <name type="common">Mosquito</name>
    <dbReference type="NCBI Taxonomy" id="74873"/>
    <lineage>
        <taxon>Eukaryota</taxon>
        <taxon>Metazoa</taxon>
        <taxon>Ecdysozoa</taxon>
        <taxon>Arthropoda</taxon>
        <taxon>Hexapoda</taxon>
        <taxon>Insecta</taxon>
        <taxon>Pterygota</taxon>
        <taxon>Neoptera</taxon>
        <taxon>Endopterygota</taxon>
        <taxon>Diptera</taxon>
        <taxon>Nematocera</taxon>
        <taxon>Culicoidea</taxon>
        <taxon>Culicidae</taxon>
        <taxon>Anophelinae</taxon>
        <taxon>Anopheles</taxon>
    </lineage>
</organism>
<gene>
    <name evidence="2" type="ORF">ZHAS_00004725</name>
</gene>
<name>A0A084VHQ8_ANOSI</name>
<evidence type="ECO:0000313" key="4">
    <source>
        <dbReference type="Proteomes" id="UP000030765"/>
    </source>
</evidence>
<dbReference type="Proteomes" id="UP000030765">
    <property type="component" value="Unassembled WGS sequence"/>
</dbReference>
<reference evidence="3" key="2">
    <citation type="submission" date="2020-05" db="UniProtKB">
        <authorList>
            <consortium name="EnsemblMetazoa"/>
        </authorList>
    </citation>
    <scope>IDENTIFICATION</scope>
</reference>
<evidence type="ECO:0000256" key="1">
    <source>
        <dbReference type="SAM" id="MobiDB-lite"/>
    </source>
</evidence>
<proteinExistence type="predicted"/>
<protein>
    <submittedName>
        <fullName evidence="2 3">Replication factor-a protein</fullName>
    </submittedName>
</protein>
<dbReference type="EMBL" id="KE524843">
    <property type="protein sequence ID" value="KFB37502.1"/>
    <property type="molecule type" value="Genomic_DNA"/>
</dbReference>
<sequence length="53" mass="5783">MAREVRGTGGTMHKTQHNRVRLIERARRNVPLKKYANASNSSPSAASATADSM</sequence>
<evidence type="ECO:0000313" key="2">
    <source>
        <dbReference type="EMBL" id="KFB37502.1"/>
    </source>
</evidence>
<dbReference type="AlphaFoldDB" id="A0A084VHQ8"/>